<dbReference type="EC" id="3.2.2.6" evidence="1"/>
<dbReference type="EMBL" id="JXTB01000709">
    <property type="protein sequence ID" value="PON33714.1"/>
    <property type="molecule type" value="Genomic_DNA"/>
</dbReference>
<protein>
    <recommendedName>
        <fullName evidence="1">ADP-ribosyl cyclase/cyclic ADP-ribose hydrolase</fullName>
        <ecNumber evidence="1">3.2.2.6</ecNumber>
    </recommendedName>
</protein>
<evidence type="ECO:0000313" key="8">
    <source>
        <dbReference type="Proteomes" id="UP000237105"/>
    </source>
</evidence>
<dbReference type="SMART" id="SM00255">
    <property type="entry name" value="TIR"/>
    <property type="match status" value="1"/>
</dbReference>
<reference evidence="8" key="1">
    <citation type="submission" date="2016-06" db="EMBL/GenBank/DDBJ databases">
        <title>Parallel loss of symbiosis genes in relatives of nitrogen-fixing non-legume Parasponia.</title>
        <authorList>
            <person name="Van Velzen R."/>
            <person name="Holmer R."/>
            <person name="Bu F."/>
            <person name="Rutten L."/>
            <person name="Van Zeijl A."/>
            <person name="Liu W."/>
            <person name="Santuari L."/>
            <person name="Cao Q."/>
            <person name="Sharma T."/>
            <person name="Shen D."/>
            <person name="Roswanjaya Y."/>
            <person name="Wardhani T."/>
            <person name="Kalhor M.S."/>
            <person name="Jansen J."/>
            <person name="Van den Hoogen J."/>
            <person name="Gungor B."/>
            <person name="Hartog M."/>
            <person name="Hontelez J."/>
            <person name="Verver J."/>
            <person name="Yang W.-C."/>
            <person name="Schijlen E."/>
            <person name="Repin R."/>
            <person name="Schilthuizen M."/>
            <person name="Schranz E."/>
            <person name="Heidstra R."/>
            <person name="Miyata K."/>
            <person name="Fedorova E."/>
            <person name="Kohlen W."/>
            <person name="Bisseling T."/>
            <person name="Smit S."/>
            <person name="Geurts R."/>
        </authorList>
    </citation>
    <scope>NUCLEOTIDE SEQUENCE [LARGE SCALE GENOMIC DNA]</scope>
    <source>
        <strain evidence="8">cv. WU1-14</strain>
    </source>
</reference>
<dbReference type="InterPro" id="IPR000157">
    <property type="entry name" value="TIR_dom"/>
</dbReference>
<evidence type="ECO:0000256" key="4">
    <source>
        <dbReference type="ARBA" id="ARBA00047304"/>
    </source>
</evidence>
<evidence type="ECO:0000313" key="7">
    <source>
        <dbReference type="EMBL" id="PON33714.1"/>
    </source>
</evidence>
<keyword evidence="8" id="KW-1185">Reference proteome</keyword>
<dbReference type="SUPFAM" id="SSF52200">
    <property type="entry name" value="Toll/Interleukin receptor TIR domain"/>
    <property type="match status" value="1"/>
</dbReference>
<evidence type="ECO:0000256" key="1">
    <source>
        <dbReference type="ARBA" id="ARBA00011982"/>
    </source>
</evidence>
<dbReference type="PROSITE" id="PS50104">
    <property type="entry name" value="TIR"/>
    <property type="match status" value="1"/>
</dbReference>
<gene>
    <name evidence="7" type="ORF">PanWU01x14_350550</name>
</gene>
<dbReference type="PANTHER" id="PTHR32009">
    <property type="entry name" value="TMV RESISTANCE PROTEIN N-LIKE"/>
    <property type="match status" value="1"/>
</dbReference>
<dbReference type="InterPro" id="IPR035897">
    <property type="entry name" value="Toll_tir_struct_dom_sf"/>
</dbReference>
<dbReference type="GO" id="GO:0007165">
    <property type="term" value="P:signal transduction"/>
    <property type="evidence" value="ECO:0007669"/>
    <property type="project" value="InterPro"/>
</dbReference>
<feature type="region of interest" description="Disordered" evidence="5">
    <location>
        <begin position="1"/>
        <end position="26"/>
    </location>
</feature>
<comment type="catalytic activity">
    <reaction evidence="4">
        <text>NAD(+) + H2O = ADP-D-ribose + nicotinamide + H(+)</text>
        <dbReference type="Rhea" id="RHEA:16301"/>
        <dbReference type="ChEBI" id="CHEBI:15377"/>
        <dbReference type="ChEBI" id="CHEBI:15378"/>
        <dbReference type="ChEBI" id="CHEBI:17154"/>
        <dbReference type="ChEBI" id="CHEBI:57540"/>
        <dbReference type="ChEBI" id="CHEBI:57967"/>
        <dbReference type="EC" id="3.2.2.6"/>
    </reaction>
    <physiologicalReaction direction="left-to-right" evidence="4">
        <dbReference type="Rhea" id="RHEA:16302"/>
    </physiologicalReaction>
</comment>
<dbReference type="AlphaFoldDB" id="A0A2P5AB34"/>
<keyword evidence="3" id="KW-0520">NAD</keyword>
<evidence type="ECO:0000256" key="5">
    <source>
        <dbReference type="SAM" id="MobiDB-lite"/>
    </source>
</evidence>
<name>A0A2P5AB34_PARAD</name>
<sequence>MEIEGPSSSSSPPSPPSSPRTTLLNPNRSRKYDVFLSFRGEDTRETFMGHLRVALIEKNIGTFIDDHQLERGRYISPQLLQAIEDSSCSIVILSPNYASSTWCLDELVKILDCMATRGQVVIPIFYHVDPSDVRKQTGSFGEAFARHELNLKDEMERVNGWRTALKDATSLAGLDSRNYRYYYTINILVYNYIVIRKR</sequence>
<dbReference type="Gene3D" id="3.40.50.10140">
    <property type="entry name" value="Toll/interleukin-1 receptor homology (TIR) domain"/>
    <property type="match status" value="1"/>
</dbReference>
<dbReference type="Proteomes" id="UP000237105">
    <property type="component" value="Unassembled WGS sequence"/>
</dbReference>
<accession>A0A2P5AB34</accession>
<feature type="domain" description="TIR" evidence="6">
    <location>
        <begin position="30"/>
        <end position="169"/>
    </location>
</feature>
<comment type="caution">
    <text evidence="7">The sequence shown here is derived from an EMBL/GenBank/DDBJ whole genome shotgun (WGS) entry which is preliminary data.</text>
</comment>
<dbReference type="FunFam" id="3.40.50.10140:FF:000007">
    <property type="entry name" value="Disease resistance protein (TIR-NBS-LRR class)"/>
    <property type="match status" value="1"/>
</dbReference>
<keyword evidence="2" id="KW-0378">Hydrolase</keyword>
<feature type="compositionally biased region" description="Low complexity" evidence="5">
    <location>
        <begin position="1"/>
        <end position="11"/>
    </location>
</feature>
<organism evidence="7 8">
    <name type="scientific">Parasponia andersonii</name>
    <name type="common">Sponia andersonii</name>
    <dbReference type="NCBI Taxonomy" id="3476"/>
    <lineage>
        <taxon>Eukaryota</taxon>
        <taxon>Viridiplantae</taxon>
        <taxon>Streptophyta</taxon>
        <taxon>Embryophyta</taxon>
        <taxon>Tracheophyta</taxon>
        <taxon>Spermatophyta</taxon>
        <taxon>Magnoliopsida</taxon>
        <taxon>eudicotyledons</taxon>
        <taxon>Gunneridae</taxon>
        <taxon>Pentapetalae</taxon>
        <taxon>rosids</taxon>
        <taxon>fabids</taxon>
        <taxon>Rosales</taxon>
        <taxon>Cannabaceae</taxon>
        <taxon>Parasponia</taxon>
    </lineage>
</organism>
<dbReference type="Pfam" id="PF01582">
    <property type="entry name" value="TIR"/>
    <property type="match status" value="1"/>
</dbReference>
<evidence type="ECO:0000259" key="6">
    <source>
        <dbReference type="PROSITE" id="PS50104"/>
    </source>
</evidence>
<dbReference type="PANTHER" id="PTHR32009:SF39">
    <property type="entry name" value="TIR DOMAIN-CONTAINING PROTEIN"/>
    <property type="match status" value="1"/>
</dbReference>
<dbReference type="OrthoDB" id="1193744at2759"/>
<evidence type="ECO:0000256" key="2">
    <source>
        <dbReference type="ARBA" id="ARBA00022801"/>
    </source>
</evidence>
<proteinExistence type="predicted"/>
<dbReference type="GO" id="GO:0061809">
    <property type="term" value="F:NAD+ nucleosidase activity, cyclic ADP-ribose generating"/>
    <property type="evidence" value="ECO:0007669"/>
    <property type="project" value="UniProtKB-EC"/>
</dbReference>
<evidence type="ECO:0000256" key="3">
    <source>
        <dbReference type="ARBA" id="ARBA00023027"/>
    </source>
</evidence>